<organism evidence="3 4">
    <name type="scientific">Tetraparma gracilis</name>
    <dbReference type="NCBI Taxonomy" id="2962635"/>
    <lineage>
        <taxon>Eukaryota</taxon>
        <taxon>Sar</taxon>
        <taxon>Stramenopiles</taxon>
        <taxon>Ochrophyta</taxon>
        <taxon>Bolidophyceae</taxon>
        <taxon>Parmales</taxon>
        <taxon>Triparmaceae</taxon>
        <taxon>Tetraparma</taxon>
    </lineage>
</organism>
<dbReference type="SUPFAM" id="SSF103473">
    <property type="entry name" value="MFS general substrate transporter"/>
    <property type="match status" value="1"/>
</dbReference>
<accession>A0ABQ6N6G3</accession>
<feature type="transmembrane region" description="Helical" evidence="2">
    <location>
        <begin position="508"/>
        <end position="526"/>
    </location>
</feature>
<feature type="transmembrane region" description="Helical" evidence="2">
    <location>
        <begin position="450"/>
        <end position="469"/>
    </location>
</feature>
<dbReference type="Proteomes" id="UP001165060">
    <property type="component" value="Unassembled WGS sequence"/>
</dbReference>
<keyword evidence="2" id="KW-1133">Transmembrane helix</keyword>
<evidence type="ECO:0000313" key="4">
    <source>
        <dbReference type="Proteomes" id="UP001165060"/>
    </source>
</evidence>
<evidence type="ECO:0008006" key="5">
    <source>
        <dbReference type="Google" id="ProtNLM"/>
    </source>
</evidence>
<feature type="region of interest" description="Disordered" evidence="1">
    <location>
        <begin position="44"/>
        <end position="70"/>
    </location>
</feature>
<sequence length="527" mass="56516">MTNWGSILSPPSSPPLSSKPYQPPHPSGAPSRAHWVELSMRAARLGLPPPPPLDPAAPAPPSPPPPPPPTLLSSLPGLLFPGLGLLCESYILFSLGLTSLVWRAMDPACYVLFTTCSEPQVRRAAAFTTLGLMAGMLLFGALASFLPFRRRPLVRTLAIVTVALMYVSSLTIVQTPGETSGQRADFVAACLLVFGLAVGGEYPVVSSIAAEKKRGGAFDRKTQVAACIVMQAVGVLLNALVIAAVYKALVGSAGEVTASYDTLDRTWRLTYFKGVLGLGMLLMMRFWKYLGEIKEEGWDRPLSDLRRVTTEDDDEIYVSSWDGGSSCSGSVSSESSRTRRLLYKFGSDDMRTLASTSLSWFFWDFVFYGNKLMQARFIDVISSSTATLADKLNIAIVNSLVALGGTVFGITLIHKEVATLAHLQTYGFISVAAIYAALFLIPQNDWLFRYGYYLAGGLGQVVNVMTFTVPAVSFRREIKPLACGASACAGKLGALVGTMVIGMVDVEGAFLLCAVSCALGAVATWIM</sequence>
<keyword evidence="2" id="KW-0812">Transmembrane</keyword>
<feature type="compositionally biased region" description="Pro residues" evidence="1">
    <location>
        <begin position="47"/>
        <end position="70"/>
    </location>
</feature>
<feature type="transmembrane region" description="Helical" evidence="2">
    <location>
        <begin position="425"/>
        <end position="444"/>
    </location>
</feature>
<name>A0ABQ6N6G3_9STRA</name>
<keyword evidence="2" id="KW-0472">Membrane</keyword>
<feature type="transmembrane region" description="Helical" evidence="2">
    <location>
        <begin position="224"/>
        <end position="249"/>
    </location>
</feature>
<feature type="transmembrane region" description="Helical" evidence="2">
    <location>
        <begin position="392"/>
        <end position="413"/>
    </location>
</feature>
<feature type="transmembrane region" description="Helical" evidence="2">
    <location>
        <begin position="481"/>
        <end position="502"/>
    </location>
</feature>
<reference evidence="3 4" key="1">
    <citation type="journal article" date="2023" name="Commun. Biol.">
        <title>Genome analysis of Parmales, the sister group of diatoms, reveals the evolutionary specialization of diatoms from phago-mixotrophs to photoautotrophs.</title>
        <authorList>
            <person name="Ban H."/>
            <person name="Sato S."/>
            <person name="Yoshikawa S."/>
            <person name="Yamada K."/>
            <person name="Nakamura Y."/>
            <person name="Ichinomiya M."/>
            <person name="Sato N."/>
            <person name="Blanc-Mathieu R."/>
            <person name="Endo H."/>
            <person name="Kuwata A."/>
            <person name="Ogata H."/>
        </authorList>
    </citation>
    <scope>NUCLEOTIDE SEQUENCE [LARGE SCALE GENOMIC DNA]</scope>
</reference>
<feature type="transmembrane region" description="Helical" evidence="2">
    <location>
        <begin position="186"/>
        <end position="204"/>
    </location>
</feature>
<feature type="transmembrane region" description="Helical" evidence="2">
    <location>
        <begin position="269"/>
        <end position="287"/>
    </location>
</feature>
<dbReference type="InterPro" id="IPR036259">
    <property type="entry name" value="MFS_trans_sf"/>
</dbReference>
<dbReference type="Gene3D" id="1.20.1250.20">
    <property type="entry name" value="MFS general substrate transporter like domains"/>
    <property type="match status" value="2"/>
</dbReference>
<gene>
    <name evidence="3" type="ORF">TeGR_g6484</name>
</gene>
<feature type="transmembrane region" description="Helical" evidence="2">
    <location>
        <begin position="153"/>
        <end position="174"/>
    </location>
</feature>
<feature type="transmembrane region" description="Helical" evidence="2">
    <location>
        <begin position="78"/>
        <end position="104"/>
    </location>
</feature>
<comment type="caution">
    <text evidence="3">The sequence shown here is derived from an EMBL/GenBank/DDBJ whole genome shotgun (WGS) entry which is preliminary data.</text>
</comment>
<feature type="transmembrane region" description="Helical" evidence="2">
    <location>
        <begin position="124"/>
        <end position="146"/>
    </location>
</feature>
<keyword evidence="4" id="KW-1185">Reference proteome</keyword>
<dbReference type="EMBL" id="BRYB01002269">
    <property type="protein sequence ID" value="GMI42203.1"/>
    <property type="molecule type" value="Genomic_DNA"/>
</dbReference>
<evidence type="ECO:0000256" key="2">
    <source>
        <dbReference type="SAM" id="Phobius"/>
    </source>
</evidence>
<evidence type="ECO:0000313" key="3">
    <source>
        <dbReference type="EMBL" id="GMI42203.1"/>
    </source>
</evidence>
<protein>
    <recommendedName>
        <fullName evidence="5">Major facilitator superfamily (MFS) profile domain-containing protein</fullName>
    </recommendedName>
</protein>
<feature type="region of interest" description="Disordered" evidence="1">
    <location>
        <begin position="1"/>
        <end position="32"/>
    </location>
</feature>
<proteinExistence type="predicted"/>
<evidence type="ECO:0000256" key="1">
    <source>
        <dbReference type="SAM" id="MobiDB-lite"/>
    </source>
</evidence>